<sequence length="123" mass="13890">MSQSLEDQTAAMRDASRSLRVPLPRPHSSRRVPATAYGPKRYISPNFRFFFSLPSLLLGHFPHFCSSRHLQAQRLSVTRPHTINSKLFPLTYLIDAAMIKLVPACASPVRFSGSHDLFVLMSH</sequence>
<reference evidence="2 3" key="1">
    <citation type="journal article" date="2022" name="Nat. Plants">
        <title>Genomes of leafy and leafless Platanthera orchids illuminate the evolution of mycoheterotrophy.</title>
        <authorList>
            <person name="Li M.H."/>
            <person name="Liu K.W."/>
            <person name="Li Z."/>
            <person name="Lu H.C."/>
            <person name="Ye Q.L."/>
            <person name="Zhang D."/>
            <person name="Wang J.Y."/>
            <person name="Li Y.F."/>
            <person name="Zhong Z.M."/>
            <person name="Liu X."/>
            <person name="Yu X."/>
            <person name="Liu D.K."/>
            <person name="Tu X.D."/>
            <person name="Liu B."/>
            <person name="Hao Y."/>
            <person name="Liao X.Y."/>
            <person name="Jiang Y.T."/>
            <person name="Sun W.H."/>
            <person name="Chen J."/>
            <person name="Chen Y.Q."/>
            <person name="Ai Y."/>
            <person name="Zhai J.W."/>
            <person name="Wu S.S."/>
            <person name="Zhou Z."/>
            <person name="Hsiao Y.Y."/>
            <person name="Wu W.L."/>
            <person name="Chen Y.Y."/>
            <person name="Lin Y.F."/>
            <person name="Hsu J.L."/>
            <person name="Li C.Y."/>
            <person name="Wang Z.W."/>
            <person name="Zhao X."/>
            <person name="Zhong W.Y."/>
            <person name="Ma X.K."/>
            <person name="Ma L."/>
            <person name="Huang J."/>
            <person name="Chen G.Z."/>
            <person name="Huang M.Z."/>
            <person name="Huang L."/>
            <person name="Peng D.H."/>
            <person name="Luo Y.B."/>
            <person name="Zou S.Q."/>
            <person name="Chen S.P."/>
            <person name="Lan S."/>
            <person name="Tsai W.C."/>
            <person name="Van de Peer Y."/>
            <person name="Liu Z.J."/>
        </authorList>
    </citation>
    <scope>NUCLEOTIDE SEQUENCE [LARGE SCALE GENOMIC DNA]</scope>
    <source>
        <strain evidence="2">Lor287</strain>
    </source>
</reference>
<dbReference type="EMBL" id="JBBWWQ010000009">
    <property type="protein sequence ID" value="KAK8938836.1"/>
    <property type="molecule type" value="Genomic_DNA"/>
</dbReference>
<proteinExistence type="predicted"/>
<gene>
    <name evidence="2" type="ORF">KSP39_PZI011099</name>
</gene>
<feature type="region of interest" description="Disordered" evidence="1">
    <location>
        <begin position="1"/>
        <end position="33"/>
    </location>
</feature>
<organism evidence="2 3">
    <name type="scientific">Platanthera zijinensis</name>
    <dbReference type="NCBI Taxonomy" id="2320716"/>
    <lineage>
        <taxon>Eukaryota</taxon>
        <taxon>Viridiplantae</taxon>
        <taxon>Streptophyta</taxon>
        <taxon>Embryophyta</taxon>
        <taxon>Tracheophyta</taxon>
        <taxon>Spermatophyta</taxon>
        <taxon>Magnoliopsida</taxon>
        <taxon>Liliopsida</taxon>
        <taxon>Asparagales</taxon>
        <taxon>Orchidaceae</taxon>
        <taxon>Orchidoideae</taxon>
        <taxon>Orchideae</taxon>
        <taxon>Orchidinae</taxon>
        <taxon>Platanthera</taxon>
    </lineage>
</organism>
<evidence type="ECO:0000256" key="1">
    <source>
        <dbReference type="SAM" id="MobiDB-lite"/>
    </source>
</evidence>
<name>A0AAP0BGL9_9ASPA</name>
<dbReference type="Proteomes" id="UP001418222">
    <property type="component" value="Unassembled WGS sequence"/>
</dbReference>
<evidence type="ECO:0000313" key="3">
    <source>
        <dbReference type="Proteomes" id="UP001418222"/>
    </source>
</evidence>
<keyword evidence="3" id="KW-1185">Reference proteome</keyword>
<dbReference type="AlphaFoldDB" id="A0AAP0BGL9"/>
<comment type="caution">
    <text evidence="2">The sequence shown here is derived from an EMBL/GenBank/DDBJ whole genome shotgun (WGS) entry which is preliminary data.</text>
</comment>
<accession>A0AAP0BGL9</accession>
<evidence type="ECO:0000313" key="2">
    <source>
        <dbReference type="EMBL" id="KAK8938836.1"/>
    </source>
</evidence>
<protein>
    <submittedName>
        <fullName evidence="2">Uncharacterized protein</fullName>
    </submittedName>
</protein>